<evidence type="ECO:0000256" key="2">
    <source>
        <dbReference type="ARBA" id="ARBA00022737"/>
    </source>
</evidence>
<comment type="caution">
    <text evidence="6">The sequence shown here is derived from an EMBL/GenBank/DDBJ whole genome shotgun (WGS) entry which is preliminary data.</text>
</comment>
<evidence type="ECO:0000256" key="5">
    <source>
        <dbReference type="SAM" id="Phobius"/>
    </source>
</evidence>
<dbReference type="PANTHER" id="PTHR45717">
    <property type="entry name" value="OS12G0527900 PROTEIN"/>
    <property type="match status" value="1"/>
</dbReference>
<dbReference type="Gene3D" id="1.25.40.10">
    <property type="entry name" value="Tetratricopeptide repeat domain"/>
    <property type="match status" value="1"/>
</dbReference>
<keyword evidence="5" id="KW-1133">Transmembrane helix</keyword>
<keyword evidence="5" id="KW-0472">Membrane</keyword>
<accession>A0AAN9PMR9</accession>
<name>A0AAN9PMR9_CLITE</name>
<feature type="transmembrane region" description="Helical" evidence="5">
    <location>
        <begin position="109"/>
        <end position="129"/>
    </location>
</feature>
<feature type="transmembrane region" description="Helical" evidence="5">
    <location>
        <begin position="135"/>
        <end position="156"/>
    </location>
</feature>
<dbReference type="PANTHER" id="PTHR45717:SF20">
    <property type="entry name" value="OS07G0598500 PROTEIN"/>
    <property type="match status" value="1"/>
</dbReference>
<sequence>MPLSVAKHEGHYGQNKANPRPALDKSMRMRAHQAAKTTAFPFPKRRFRLAKRFVSISLFTPPLGSGSFVAQNKTALGQAKSSTGSVPGKDFIFVSQNVARSHFFAFRPLFQFSATLFTNHALILLPLLLFGFRARASGCFLCFIAVKLSFTGSYLMRETLPKTIEMILGRITSRTYYTSRTKKPTLYSKISPLGNHSTIVPELDVWLFNGKKLRLAELQSIVRDFRKRNRFSHALQVSQWMHNNGICIFTPTEHAVHLDLIGKVHGFSASETYFNDLKDPHRTAKAYGALLNCYVRQHQTDKALSHLMKMKELGFASSPLTYNDIMCLYTNI</sequence>
<keyword evidence="5" id="KW-0812">Transmembrane</keyword>
<organism evidence="6 7">
    <name type="scientific">Clitoria ternatea</name>
    <name type="common">Butterfly pea</name>
    <dbReference type="NCBI Taxonomy" id="43366"/>
    <lineage>
        <taxon>Eukaryota</taxon>
        <taxon>Viridiplantae</taxon>
        <taxon>Streptophyta</taxon>
        <taxon>Embryophyta</taxon>
        <taxon>Tracheophyta</taxon>
        <taxon>Spermatophyta</taxon>
        <taxon>Magnoliopsida</taxon>
        <taxon>eudicotyledons</taxon>
        <taxon>Gunneridae</taxon>
        <taxon>Pentapetalae</taxon>
        <taxon>rosids</taxon>
        <taxon>fabids</taxon>
        <taxon>Fabales</taxon>
        <taxon>Fabaceae</taxon>
        <taxon>Papilionoideae</taxon>
        <taxon>50 kb inversion clade</taxon>
        <taxon>NPAAA clade</taxon>
        <taxon>indigoferoid/millettioid clade</taxon>
        <taxon>Phaseoleae</taxon>
        <taxon>Clitoria</taxon>
    </lineage>
</organism>
<dbReference type="GO" id="GO:0003729">
    <property type="term" value="F:mRNA binding"/>
    <property type="evidence" value="ECO:0007669"/>
    <property type="project" value="UniProtKB-ARBA"/>
</dbReference>
<dbReference type="InterPro" id="IPR002885">
    <property type="entry name" value="PPR_rpt"/>
</dbReference>
<feature type="repeat" description="PPR" evidence="3">
    <location>
        <begin position="283"/>
        <end position="317"/>
    </location>
</feature>
<protein>
    <recommendedName>
        <fullName evidence="8">Pentatricopeptide repeat-containing protein</fullName>
    </recommendedName>
</protein>
<evidence type="ECO:0000313" key="6">
    <source>
        <dbReference type="EMBL" id="KAK7303634.1"/>
    </source>
</evidence>
<evidence type="ECO:0000256" key="3">
    <source>
        <dbReference type="PROSITE-ProRule" id="PRU00708"/>
    </source>
</evidence>
<dbReference type="GO" id="GO:0005739">
    <property type="term" value="C:mitochondrion"/>
    <property type="evidence" value="ECO:0007669"/>
    <property type="project" value="TreeGrafter"/>
</dbReference>
<reference evidence="6 7" key="1">
    <citation type="submission" date="2024-01" db="EMBL/GenBank/DDBJ databases">
        <title>The genomes of 5 underutilized Papilionoideae crops provide insights into root nodulation and disease resistance.</title>
        <authorList>
            <person name="Yuan L."/>
        </authorList>
    </citation>
    <scope>NUCLEOTIDE SEQUENCE [LARGE SCALE GENOMIC DNA]</scope>
    <source>
        <strain evidence="6">LY-2023</strain>
        <tissue evidence="6">Leaf</tissue>
    </source>
</reference>
<dbReference type="AlphaFoldDB" id="A0AAN9PMR9"/>
<keyword evidence="7" id="KW-1185">Reference proteome</keyword>
<evidence type="ECO:0008006" key="8">
    <source>
        <dbReference type="Google" id="ProtNLM"/>
    </source>
</evidence>
<keyword evidence="2" id="KW-0677">Repeat</keyword>
<dbReference type="InterPro" id="IPR011990">
    <property type="entry name" value="TPR-like_helical_dom_sf"/>
</dbReference>
<gene>
    <name evidence="6" type="ORF">RJT34_14545</name>
</gene>
<evidence type="ECO:0000256" key="4">
    <source>
        <dbReference type="SAM" id="MobiDB-lite"/>
    </source>
</evidence>
<proteinExistence type="inferred from homology"/>
<dbReference type="PROSITE" id="PS51375">
    <property type="entry name" value="PPR"/>
    <property type="match status" value="1"/>
</dbReference>
<feature type="region of interest" description="Disordered" evidence="4">
    <location>
        <begin position="1"/>
        <end position="22"/>
    </location>
</feature>
<dbReference type="EMBL" id="JAYKXN010000003">
    <property type="protein sequence ID" value="KAK7303634.1"/>
    <property type="molecule type" value="Genomic_DNA"/>
</dbReference>
<evidence type="ECO:0000313" key="7">
    <source>
        <dbReference type="Proteomes" id="UP001359559"/>
    </source>
</evidence>
<feature type="compositionally biased region" description="Basic and acidic residues" evidence="4">
    <location>
        <begin position="1"/>
        <end position="11"/>
    </location>
</feature>
<dbReference type="Proteomes" id="UP001359559">
    <property type="component" value="Unassembled WGS sequence"/>
</dbReference>
<evidence type="ECO:0000256" key="1">
    <source>
        <dbReference type="ARBA" id="ARBA00007626"/>
    </source>
</evidence>
<comment type="similarity">
    <text evidence="1">Belongs to the PPR family. P subfamily.</text>
</comment>